<organism evidence="2">
    <name type="scientific">viral metagenome</name>
    <dbReference type="NCBI Taxonomy" id="1070528"/>
    <lineage>
        <taxon>unclassified sequences</taxon>
        <taxon>metagenomes</taxon>
        <taxon>organismal metagenomes</taxon>
    </lineage>
</organism>
<protein>
    <submittedName>
        <fullName evidence="2">Uncharacterized protein</fullName>
    </submittedName>
</protein>
<gene>
    <name evidence="2" type="ORF">MM415B04442_0005</name>
</gene>
<keyword evidence="1" id="KW-0812">Transmembrane</keyword>
<dbReference type="EMBL" id="MT143102">
    <property type="protein sequence ID" value="QJA92859.1"/>
    <property type="molecule type" value="Genomic_DNA"/>
</dbReference>
<reference evidence="2" key="1">
    <citation type="submission" date="2020-03" db="EMBL/GenBank/DDBJ databases">
        <title>The deep terrestrial virosphere.</title>
        <authorList>
            <person name="Holmfeldt K."/>
            <person name="Nilsson E."/>
            <person name="Simone D."/>
            <person name="Lopez-Fernandez M."/>
            <person name="Wu X."/>
            <person name="de Brujin I."/>
            <person name="Lundin D."/>
            <person name="Andersson A."/>
            <person name="Bertilsson S."/>
            <person name="Dopson M."/>
        </authorList>
    </citation>
    <scope>NUCLEOTIDE SEQUENCE</scope>
    <source>
        <strain evidence="2">MM415B04442</strain>
    </source>
</reference>
<sequence>MNLSFLDFLEYSAPYYLIGFLCMYTDIKGYIENKPFYYIAGWFVGCLSTIILTNKILG</sequence>
<evidence type="ECO:0000256" key="1">
    <source>
        <dbReference type="SAM" id="Phobius"/>
    </source>
</evidence>
<keyword evidence="1" id="KW-0472">Membrane</keyword>
<accession>A0A6M3LEQ9</accession>
<dbReference type="AlphaFoldDB" id="A0A6M3LEQ9"/>
<proteinExistence type="predicted"/>
<feature type="transmembrane region" description="Helical" evidence="1">
    <location>
        <begin position="36"/>
        <end position="57"/>
    </location>
</feature>
<keyword evidence="1" id="KW-1133">Transmembrane helix</keyword>
<evidence type="ECO:0000313" key="2">
    <source>
        <dbReference type="EMBL" id="QJA92859.1"/>
    </source>
</evidence>
<name>A0A6M3LEQ9_9ZZZZ</name>